<evidence type="ECO:0000256" key="5">
    <source>
        <dbReference type="ARBA" id="ARBA00022737"/>
    </source>
</evidence>
<dbReference type="HOGENOM" id="CLU_2377187_0_0_1"/>
<dbReference type="InterPro" id="IPR050391">
    <property type="entry name" value="Mito_Metabolite_Transporter"/>
</dbReference>
<sequence length="95" mass="10051">MPDSKPLSLVERGGLGAAAGIFTTFFTHPFDVIRVQMQVGVSALECARTSVAADGVLVLWRGFVPAFVKLAPYTVISLTMLEKFTALYTGGASAL</sequence>
<evidence type="ECO:0000256" key="7">
    <source>
        <dbReference type="ARBA" id="ARBA00023136"/>
    </source>
</evidence>
<dbReference type="InterPro" id="IPR023395">
    <property type="entry name" value="MCP_dom_sf"/>
</dbReference>
<evidence type="ECO:0000313" key="10">
    <source>
        <dbReference type="EnsemblProtists" id="EOD15773"/>
    </source>
</evidence>
<dbReference type="EnsemblProtists" id="EOD15773">
    <property type="protein sequence ID" value="EOD15773"/>
    <property type="gene ID" value="EMIHUDRAFT_245609"/>
</dbReference>
<reference evidence="10" key="2">
    <citation type="submission" date="2024-10" db="UniProtKB">
        <authorList>
            <consortium name="EnsemblProtists"/>
        </authorList>
    </citation>
    <scope>IDENTIFICATION</scope>
</reference>
<evidence type="ECO:0000256" key="8">
    <source>
        <dbReference type="PROSITE-ProRule" id="PRU00282"/>
    </source>
</evidence>
<evidence type="ECO:0008006" key="12">
    <source>
        <dbReference type="Google" id="ProtNLM"/>
    </source>
</evidence>
<dbReference type="Proteomes" id="UP000013827">
    <property type="component" value="Unassembled WGS sequence"/>
</dbReference>
<keyword evidence="5" id="KW-0677">Repeat</keyword>
<dbReference type="PaxDb" id="2903-EOD15773"/>
<comment type="subcellular location">
    <subcellularLocation>
        <location evidence="1">Membrane</location>
        <topology evidence="1">Multi-pass membrane protein</topology>
    </subcellularLocation>
</comment>
<dbReference type="Pfam" id="PF00153">
    <property type="entry name" value="Mito_carr"/>
    <property type="match status" value="1"/>
</dbReference>
<dbReference type="PROSITE" id="PS50920">
    <property type="entry name" value="SOLCAR"/>
    <property type="match status" value="1"/>
</dbReference>
<dbReference type="InterPro" id="IPR018108">
    <property type="entry name" value="MCP_transmembrane"/>
</dbReference>
<dbReference type="AlphaFoldDB" id="A0A0D3IWY8"/>
<evidence type="ECO:0000256" key="6">
    <source>
        <dbReference type="ARBA" id="ARBA00022989"/>
    </source>
</evidence>
<protein>
    <recommendedName>
        <fullName evidence="12">Mitochondrial carrier protein</fullName>
    </recommendedName>
</protein>
<accession>A0A0D3IWY8</accession>
<evidence type="ECO:0000256" key="9">
    <source>
        <dbReference type="RuleBase" id="RU000488"/>
    </source>
</evidence>
<dbReference type="SUPFAM" id="SSF103506">
    <property type="entry name" value="Mitochondrial carrier"/>
    <property type="match status" value="1"/>
</dbReference>
<keyword evidence="7 8" id="KW-0472">Membrane</keyword>
<keyword evidence="4 8" id="KW-0812">Transmembrane</keyword>
<dbReference type="GO" id="GO:0016020">
    <property type="term" value="C:membrane"/>
    <property type="evidence" value="ECO:0007669"/>
    <property type="project" value="UniProtKB-SubCell"/>
</dbReference>
<dbReference type="Gene3D" id="1.50.40.10">
    <property type="entry name" value="Mitochondrial carrier domain"/>
    <property type="match status" value="1"/>
</dbReference>
<reference evidence="11" key="1">
    <citation type="journal article" date="2013" name="Nature">
        <title>Pan genome of the phytoplankton Emiliania underpins its global distribution.</title>
        <authorList>
            <person name="Read B.A."/>
            <person name="Kegel J."/>
            <person name="Klute M.J."/>
            <person name="Kuo A."/>
            <person name="Lefebvre S.C."/>
            <person name="Maumus F."/>
            <person name="Mayer C."/>
            <person name="Miller J."/>
            <person name="Monier A."/>
            <person name="Salamov A."/>
            <person name="Young J."/>
            <person name="Aguilar M."/>
            <person name="Claverie J.M."/>
            <person name="Frickenhaus S."/>
            <person name="Gonzalez K."/>
            <person name="Herman E.K."/>
            <person name="Lin Y.C."/>
            <person name="Napier J."/>
            <person name="Ogata H."/>
            <person name="Sarno A.F."/>
            <person name="Shmutz J."/>
            <person name="Schroeder D."/>
            <person name="de Vargas C."/>
            <person name="Verret F."/>
            <person name="von Dassow P."/>
            <person name="Valentin K."/>
            <person name="Van de Peer Y."/>
            <person name="Wheeler G."/>
            <person name="Dacks J.B."/>
            <person name="Delwiche C.F."/>
            <person name="Dyhrman S.T."/>
            <person name="Glockner G."/>
            <person name="John U."/>
            <person name="Richards T."/>
            <person name="Worden A.Z."/>
            <person name="Zhang X."/>
            <person name="Grigoriev I.V."/>
            <person name="Allen A.E."/>
            <person name="Bidle K."/>
            <person name="Borodovsky M."/>
            <person name="Bowler C."/>
            <person name="Brownlee C."/>
            <person name="Cock J.M."/>
            <person name="Elias M."/>
            <person name="Gladyshev V.N."/>
            <person name="Groth M."/>
            <person name="Guda C."/>
            <person name="Hadaegh A."/>
            <person name="Iglesias-Rodriguez M.D."/>
            <person name="Jenkins J."/>
            <person name="Jones B.M."/>
            <person name="Lawson T."/>
            <person name="Leese F."/>
            <person name="Lindquist E."/>
            <person name="Lobanov A."/>
            <person name="Lomsadze A."/>
            <person name="Malik S.B."/>
            <person name="Marsh M.E."/>
            <person name="Mackinder L."/>
            <person name="Mock T."/>
            <person name="Mueller-Roeber B."/>
            <person name="Pagarete A."/>
            <person name="Parker M."/>
            <person name="Probert I."/>
            <person name="Quesneville H."/>
            <person name="Raines C."/>
            <person name="Rensing S.A."/>
            <person name="Riano-Pachon D.M."/>
            <person name="Richier S."/>
            <person name="Rokitta S."/>
            <person name="Shiraiwa Y."/>
            <person name="Soanes D.M."/>
            <person name="van der Giezen M."/>
            <person name="Wahlund T.M."/>
            <person name="Williams B."/>
            <person name="Wilson W."/>
            <person name="Wolfe G."/>
            <person name="Wurch L.L."/>
        </authorList>
    </citation>
    <scope>NUCLEOTIDE SEQUENCE</scope>
</reference>
<evidence type="ECO:0000256" key="4">
    <source>
        <dbReference type="ARBA" id="ARBA00022692"/>
    </source>
</evidence>
<evidence type="ECO:0000256" key="3">
    <source>
        <dbReference type="ARBA" id="ARBA00022448"/>
    </source>
</evidence>
<evidence type="ECO:0000256" key="1">
    <source>
        <dbReference type="ARBA" id="ARBA00004141"/>
    </source>
</evidence>
<comment type="similarity">
    <text evidence="2 9">Belongs to the mitochondrial carrier (TC 2.A.29) family.</text>
</comment>
<organism evidence="10 11">
    <name type="scientific">Emiliania huxleyi (strain CCMP1516)</name>
    <dbReference type="NCBI Taxonomy" id="280463"/>
    <lineage>
        <taxon>Eukaryota</taxon>
        <taxon>Haptista</taxon>
        <taxon>Haptophyta</taxon>
        <taxon>Prymnesiophyceae</taxon>
        <taxon>Isochrysidales</taxon>
        <taxon>Noelaerhabdaceae</taxon>
        <taxon>Emiliania</taxon>
    </lineage>
</organism>
<dbReference type="GeneID" id="17261927"/>
<dbReference type="RefSeq" id="XP_005768202.1">
    <property type="nucleotide sequence ID" value="XM_005768145.1"/>
</dbReference>
<keyword evidence="3 9" id="KW-0813">Transport</keyword>
<evidence type="ECO:0000256" key="2">
    <source>
        <dbReference type="ARBA" id="ARBA00006375"/>
    </source>
</evidence>
<proteinExistence type="inferred from homology"/>
<keyword evidence="6" id="KW-1133">Transmembrane helix</keyword>
<keyword evidence="11" id="KW-1185">Reference proteome</keyword>
<name>A0A0D3IWY8_EMIH1</name>
<feature type="repeat" description="Solcar" evidence="8">
    <location>
        <begin position="7"/>
        <end position="87"/>
    </location>
</feature>
<dbReference type="PANTHER" id="PTHR45618">
    <property type="entry name" value="MITOCHONDRIAL DICARBOXYLATE CARRIER-RELATED"/>
    <property type="match status" value="1"/>
</dbReference>
<evidence type="ECO:0000313" key="11">
    <source>
        <dbReference type="Proteomes" id="UP000013827"/>
    </source>
</evidence>
<dbReference type="KEGG" id="ehx:EMIHUDRAFT_245609"/>